<feature type="transmembrane region" description="Helical" evidence="8">
    <location>
        <begin position="69"/>
        <end position="90"/>
    </location>
</feature>
<keyword evidence="2" id="KW-1003">Cell membrane</keyword>
<name>A0A846R188_9FLAO</name>
<accession>A0A846R188</accession>
<dbReference type="GO" id="GO:0005886">
    <property type="term" value="C:plasma membrane"/>
    <property type="evidence" value="ECO:0007669"/>
    <property type="project" value="UniProtKB-SubCell"/>
</dbReference>
<dbReference type="EMBL" id="JAATJJ010000001">
    <property type="protein sequence ID" value="NJB71144.1"/>
    <property type="molecule type" value="Genomic_DNA"/>
</dbReference>
<feature type="transmembrane region" description="Helical" evidence="8">
    <location>
        <begin position="313"/>
        <end position="332"/>
    </location>
</feature>
<dbReference type="Pfam" id="PF13231">
    <property type="entry name" value="PMT_2"/>
    <property type="match status" value="1"/>
</dbReference>
<feature type="transmembrane region" description="Helical" evidence="8">
    <location>
        <begin position="145"/>
        <end position="172"/>
    </location>
</feature>
<evidence type="ECO:0000256" key="6">
    <source>
        <dbReference type="ARBA" id="ARBA00022989"/>
    </source>
</evidence>
<keyword evidence="5 8" id="KW-0812">Transmembrane</keyword>
<comment type="caution">
    <text evidence="10">The sequence shown here is derived from an EMBL/GenBank/DDBJ whole genome shotgun (WGS) entry which is preliminary data.</text>
</comment>
<feature type="transmembrane region" description="Helical" evidence="8">
    <location>
        <begin position="102"/>
        <end position="133"/>
    </location>
</feature>
<evidence type="ECO:0000259" key="9">
    <source>
        <dbReference type="Pfam" id="PF13231"/>
    </source>
</evidence>
<feature type="transmembrane region" description="Helical" evidence="8">
    <location>
        <begin position="286"/>
        <end position="306"/>
    </location>
</feature>
<reference evidence="10 11" key="1">
    <citation type="submission" date="2020-03" db="EMBL/GenBank/DDBJ databases">
        <title>Genomic Encyclopedia of Type Strains, Phase IV (KMG-IV): sequencing the most valuable type-strain genomes for metagenomic binning, comparative biology and taxonomic classification.</title>
        <authorList>
            <person name="Goeker M."/>
        </authorList>
    </citation>
    <scope>NUCLEOTIDE SEQUENCE [LARGE SCALE GENOMIC DNA]</scope>
    <source>
        <strain evidence="10 11">DSM 29762</strain>
    </source>
</reference>
<comment type="subcellular location">
    <subcellularLocation>
        <location evidence="1">Cell membrane</location>
        <topology evidence="1">Multi-pass membrane protein</topology>
    </subcellularLocation>
</comment>
<dbReference type="PANTHER" id="PTHR33908">
    <property type="entry name" value="MANNOSYLTRANSFERASE YKCB-RELATED"/>
    <property type="match status" value="1"/>
</dbReference>
<evidence type="ECO:0000256" key="2">
    <source>
        <dbReference type="ARBA" id="ARBA00022475"/>
    </source>
</evidence>
<organism evidence="10 11">
    <name type="scientific">Saonia flava</name>
    <dbReference type="NCBI Taxonomy" id="523696"/>
    <lineage>
        <taxon>Bacteria</taxon>
        <taxon>Pseudomonadati</taxon>
        <taxon>Bacteroidota</taxon>
        <taxon>Flavobacteriia</taxon>
        <taxon>Flavobacteriales</taxon>
        <taxon>Flavobacteriaceae</taxon>
        <taxon>Saonia</taxon>
    </lineage>
</organism>
<keyword evidence="7 8" id="KW-0472">Membrane</keyword>
<evidence type="ECO:0000313" key="10">
    <source>
        <dbReference type="EMBL" id="NJB71144.1"/>
    </source>
</evidence>
<dbReference type="GO" id="GO:0016763">
    <property type="term" value="F:pentosyltransferase activity"/>
    <property type="evidence" value="ECO:0007669"/>
    <property type="project" value="TreeGrafter"/>
</dbReference>
<dbReference type="PANTHER" id="PTHR33908:SF11">
    <property type="entry name" value="MEMBRANE PROTEIN"/>
    <property type="match status" value="1"/>
</dbReference>
<evidence type="ECO:0000313" key="11">
    <source>
        <dbReference type="Proteomes" id="UP000590442"/>
    </source>
</evidence>
<dbReference type="InterPro" id="IPR050297">
    <property type="entry name" value="LipidA_mod_glycosyltrf_83"/>
</dbReference>
<evidence type="ECO:0000256" key="8">
    <source>
        <dbReference type="SAM" id="Phobius"/>
    </source>
</evidence>
<feature type="domain" description="Glycosyltransferase RgtA/B/C/D-like" evidence="9">
    <location>
        <begin position="49"/>
        <end position="202"/>
    </location>
</feature>
<dbReference type="InterPro" id="IPR038731">
    <property type="entry name" value="RgtA/B/C-like"/>
</dbReference>
<proteinExistence type="predicted"/>
<protein>
    <recommendedName>
        <fullName evidence="9">Glycosyltransferase RgtA/B/C/D-like domain-containing protein</fullName>
    </recommendedName>
</protein>
<feature type="transmembrane region" description="Helical" evidence="8">
    <location>
        <begin position="184"/>
        <end position="204"/>
    </location>
</feature>
<keyword evidence="3" id="KW-0328">Glycosyltransferase</keyword>
<dbReference type="Proteomes" id="UP000590442">
    <property type="component" value="Unassembled WGS sequence"/>
</dbReference>
<dbReference type="GO" id="GO:0009103">
    <property type="term" value="P:lipopolysaccharide biosynthetic process"/>
    <property type="evidence" value="ECO:0007669"/>
    <property type="project" value="UniProtKB-ARBA"/>
</dbReference>
<dbReference type="RefSeq" id="WP_167962633.1">
    <property type="nucleotide sequence ID" value="NZ_JAATJJ010000001.1"/>
</dbReference>
<evidence type="ECO:0000256" key="7">
    <source>
        <dbReference type="ARBA" id="ARBA00023136"/>
    </source>
</evidence>
<gene>
    <name evidence="10" type="ORF">GGR42_001606</name>
</gene>
<feature type="transmembrane region" description="Helical" evidence="8">
    <location>
        <begin position="230"/>
        <end position="251"/>
    </location>
</feature>
<keyword evidence="6 8" id="KW-1133">Transmembrane helix</keyword>
<evidence type="ECO:0000256" key="4">
    <source>
        <dbReference type="ARBA" id="ARBA00022679"/>
    </source>
</evidence>
<keyword evidence="4" id="KW-0808">Transferase</keyword>
<evidence type="ECO:0000256" key="1">
    <source>
        <dbReference type="ARBA" id="ARBA00004651"/>
    </source>
</evidence>
<sequence length="556" mass="64974">MTNKLPKLFLLFLGAIFLLNLLQAHLTELIFDEAYYWYYSQNMDWGYFDHPPMVALLVKLSSYLFDGELGVRFMGCILSTGIYIVLWFMIDYPKKKDYIAHFFVLVFSMGLMHAYGFLTLPDTPLLFFTALFLLVYKQFLQKPSYFLSILLGVVMAALMYSKYHAVLVIIFVLLSNLKLILNKYAWVGVIVALLCYVPHFMWLYENDFVPIKYHLYERPNQAYNFSKFTLGYFVNLIAILGLTFPWIYWALIKTKASDKFTKALLFLSYGVIIFFFISSFNRRIQTQWIIIISIPLAILAFNFLIQNQTAKKWLFRIGIVNIVVLLFLRIGLVHEPLFPVTYETHGNKNWVGSLYSQVGETPVVFENSYRLAPMYSFYSGSTSFSLNNMFYRKNQYSIDSSEDKVQHKKVVYVSKYMKKGDVSFFSNDSTIYYGRYIENFESFRKIKSIIGDSEEIDLKEKTDLQLKIYNPYKEDIPIEKLKFNGIFLNKHKQVMEQNPIETTPLLPDIKNLKTNDTTIFIFNLPKPKTENLGYFKVGVSENGLLYGLNGENIKLK</sequence>
<evidence type="ECO:0000256" key="3">
    <source>
        <dbReference type="ARBA" id="ARBA00022676"/>
    </source>
</evidence>
<evidence type="ECO:0000256" key="5">
    <source>
        <dbReference type="ARBA" id="ARBA00022692"/>
    </source>
</evidence>
<dbReference type="AlphaFoldDB" id="A0A846R188"/>
<keyword evidence="11" id="KW-1185">Reference proteome</keyword>
<feature type="transmembrane region" description="Helical" evidence="8">
    <location>
        <begin position="263"/>
        <end position="280"/>
    </location>
</feature>